<feature type="region of interest" description="Disordered" evidence="1">
    <location>
        <begin position="55"/>
        <end position="97"/>
    </location>
</feature>
<evidence type="ECO:0000256" key="1">
    <source>
        <dbReference type="SAM" id="MobiDB-lite"/>
    </source>
</evidence>
<keyword evidence="2" id="KW-0812">Transmembrane</keyword>
<dbReference type="RefSeq" id="YP_009226482.1">
    <property type="nucleotide sequence ID" value="NC_029106.1"/>
</dbReference>
<dbReference type="Proteomes" id="UP000201646">
    <property type="component" value="Segment"/>
</dbReference>
<organism evidence="3 4">
    <name type="scientific">Achromobacter phage phiAxp-2</name>
    <dbReference type="NCBI Taxonomy" id="1664246"/>
    <lineage>
        <taxon>Viruses</taxon>
        <taxon>Duplodnaviria</taxon>
        <taxon>Heunggongvirae</taxon>
        <taxon>Uroviricota</taxon>
        <taxon>Caudoviricetes</taxon>
        <taxon>Casjensviridae</taxon>
        <taxon>Fengtaivirus</taxon>
        <taxon>Fengtaivirus Axp2</taxon>
    </lineage>
</organism>
<dbReference type="EMBL" id="KT321316">
    <property type="protein sequence ID" value="ALA45406.1"/>
    <property type="molecule type" value="Genomic_DNA"/>
</dbReference>
<protein>
    <submittedName>
        <fullName evidence="3">Uncharacterized protein</fullName>
    </submittedName>
</protein>
<keyword evidence="2" id="KW-1133">Transmembrane helix</keyword>
<accession>A0A0K2FI15</accession>
<dbReference type="KEGG" id="vg:26798947"/>
<name>A0A0K2FI15_9CAUD</name>
<evidence type="ECO:0000256" key="2">
    <source>
        <dbReference type="SAM" id="Phobius"/>
    </source>
</evidence>
<dbReference type="GeneID" id="26798947"/>
<evidence type="ECO:0000313" key="3">
    <source>
        <dbReference type="EMBL" id="ALA45406.1"/>
    </source>
</evidence>
<gene>
    <name evidence="3" type="ORF">ADP64_000064</name>
</gene>
<proteinExistence type="predicted"/>
<reference evidence="3" key="1">
    <citation type="submission" date="2015-09" db="EMBL/GenBank/DDBJ databases">
        <authorList>
            <person name="Zhao X."/>
        </authorList>
    </citation>
    <scope>NUCLEOTIDE SEQUENCE</scope>
</reference>
<evidence type="ECO:0000313" key="4">
    <source>
        <dbReference type="Proteomes" id="UP000201646"/>
    </source>
</evidence>
<keyword evidence="4" id="KW-1185">Reference proteome</keyword>
<keyword evidence="2" id="KW-0472">Membrane</keyword>
<feature type="transmembrane region" description="Helical" evidence="2">
    <location>
        <begin position="6"/>
        <end position="27"/>
    </location>
</feature>
<sequence length="97" mass="11139">MDTTKLIFYILVPGIEAAIIGYLAGALHLAKRRAKRAEDEVANLIFNARTSRFTPRFTPPSKEQMDEYRRRHPDYSALKDFPQPPPSYAARYKQPGE</sequence>